<protein>
    <submittedName>
        <fullName evidence="1">Uncharacterized protein</fullName>
    </submittedName>
</protein>
<dbReference type="AlphaFoldDB" id="A0AA37MLC5"/>
<gene>
    <name evidence="1" type="ORF">PRMUPPPA20_17300</name>
</gene>
<proteinExistence type="predicted"/>
<dbReference type="RefSeq" id="WP_013063483.1">
    <property type="nucleotide sequence ID" value="NZ_BPTT01000001.1"/>
</dbReference>
<evidence type="ECO:0000313" key="1">
    <source>
        <dbReference type="EMBL" id="GJG33621.1"/>
    </source>
</evidence>
<reference evidence="1" key="1">
    <citation type="submission" date="2021-08" db="EMBL/GenBank/DDBJ databases">
        <title>Prevotella lacticifex sp. nov., isolated from rumen of cow.</title>
        <authorList>
            <person name="Shinkai T."/>
            <person name="Ikeyama N."/>
            <person name="Kumagai M."/>
            <person name="Ohmori H."/>
            <person name="Sakamoto M."/>
            <person name="Ohkuma M."/>
            <person name="Mitsumori M."/>
        </authorList>
    </citation>
    <scope>NUCLEOTIDE SEQUENCE</scope>
    <source>
        <strain evidence="1">JCM 8259</strain>
    </source>
</reference>
<evidence type="ECO:0000313" key="2">
    <source>
        <dbReference type="Proteomes" id="UP000887097"/>
    </source>
</evidence>
<dbReference type="GeneID" id="67454797"/>
<organism evidence="1 2">
    <name type="scientific">Xylanibacter ruminicola</name>
    <name type="common">Prevotella ruminicola</name>
    <dbReference type="NCBI Taxonomy" id="839"/>
    <lineage>
        <taxon>Bacteria</taxon>
        <taxon>Pseudomonadati</taxon>
        <taxon>Bacteroidota</taxon>
        <taxon>Bacteroidia</taxon>
        <taxon>Bacteroidales</taxon>
        <taxon>Prevotellaceae</taxon>
        <taxon>Xylanibacter</taxon>
    </lineage>
</organism>
<dbReference type="Proteomes" id="UP000887097">
    <property type="component" value="Unassembled WGS sequence"/>
</dbReference>
<accession>A0AA37MLC5</accession>
<sequence>METRQKKKMDLLTAIEQIVEKAKDSMLSPEFYRKASRYIKYVSDKLDLTRN</sequence>
<comment type="caution">
    <text evidence="1">The sequence shown here is derived from an EMBL/GenBank/DDBJ whole genome shotgun (WGS) entry which is preliminary data.</text>
</comment>
<name>A0AA37MLC5_XYLRU</name>
<dbReference type="EMBL" id="BPTT01000001">
    <property type="protein sequence ID" value="GJG33621.1"/>
    <property type="molecule type" value="Genomic_DNA"/>
</dbReference>